<dbReference type="EMBL" id="AP005298">
    <property type="protein sequence ID" value="BAD03493.1"/>
    <property type="molecule type" value="Genomic_DNA"/>
</dbReference>
<name>Q6Z2S0_ORYSJ</name>
<reference evidence="3" key="1">
    <citation type="journal article" date="2005" name="Nature">
        <title>The map-based sequence of the rice genome.</title>
        <authorList>
            <consortium name="International rice genome sequencing project (IRGSP)"/>
            <person name="Matsumoto T."/>
            <person name="Wu J."/>
            <person name="Kanamori H."/>
            <person name="Katayose Y."/>
            <person name="Fujisawa M."/>
            <person name="Namiki N."/>
            <person name="Mizuno H."/>
            <person name="Yamamoto K."/>
            <person name="Antonio B.A."/>
            <person name="Baba T."/>
            <person name="Sakata K."/>
            <person name="Nagamura Y."/>
            <person name="Aoki H."/>
            <person name="Arikawa K."/>
            <person name="Arita K."/>
            <person name="Bito T."/>
            <person name="Chiden Y."/>
            <person name="Fujitsuka N."/>
            <person name="Fukunaka R."/>
            <person name="Hamada M."/>
            <person name="Harada C."/>
            <person name="Hayashi A."/>
            <person name="Hijishita S."/>
            <person name="Honda M."/>
            <person name="Hosokawa S."/>
            <person name="Ichikawa Y."/>
            <person name="Idonuma A."/>
            <person name="Iijima M."/>
            <person name="Ikeda M."/>
            <person name="Ikeno M."/>
            <person name="Ito K."/>
            <person name="Ito S."/>
            <person name="Ito T."/>
            <person name="Ito Y."/>
            <person name="Ito Y."/>
            <person name="Iwabuchi A."/>
            <person name="Kamiya K."/>
            <person name="Karasawa W."/>
            <person name="Kurita K."/>
            <person name="Katagiri S."/>
            <person name="Kikuta A."/>
            <person name="Kobayashi H."/>
            <person name="Kobayashi N."/>
            <person name="Machita K."/>
            <person name="Maehara T."/>
            <person name="Masukawa M."/>
            <person name="Mizubayashi T."/>
            <person name="Mukai Y."/>
            <person name="Nagasaki H."/>
            <person name="Nagata Y."/>
            <person name="Naito S."/>
            <person name="Nakashima M."/>
            <person name="Nakama Y."/>
            <person name="Nakamichi Y."/>
            <person name="Nakamura M."/>
            <person name="Meguro A."/>
            <person name="Negishi M."/>
            <person name="Ohta I."/>
            <person name="Ohta T."/>
            <person name="Okamoto M."/>
            <person name="Ono N."/>
            <person name="Saji S."/>
            <person name="Sakaguchi M."/>
            <person name="Sakai K."/>
            <person name="Shibata M."/>
            <person name="Shimokawa T."/>
            <person name="Song J."/>
            <person name="Takazaki Y."/>
            <person name="Terasawa K."/>
            <person name="Tsugane M."/>
            <person name="Tsuji K."/>
            <person name="Ueda S."/>
            <person name="Waki K."/>
            <person name="Yamagata H."/>
            <person name="Yamamoto M."/>
            <person name="Yamamoto S."/>
            <person name="Yamane H."/>
            <person name="Yoshiki S."/>
            <person name="Yoshihara R."/>
            <person name="Yukawa K."/>
            <person name="Zhong H."/>
            <person name="Yano M."/>
            <person name="Yuan Q."/>
            <person name="Ouyang S."/>
            <person name="Liu J."/>
            <person name="Jones K.M."/>
            <person name="Gansberger K."/>
            <person name="Moffat K."/>
            <person name="Hill J."/>
            <person name="Bera J."/>
            <person name="Fadrosh D."/>
            <person name="Jin S."/>
            <person name="Johri S."/>
            <person name="Kim M."/>
            <person name="Overton L."/>
            <person name="Reardon M."/>
            <person name="Tsitrin T."/>
            <person name="Vuong H."/>
            <person name="Weaver B."/>
            <person name="Ciecko A."/>
            <person name="Tallon L."/>
            <person name="Jackson J."/>
            <person name="Pai G."/>
            <person name="Aken S.V."/>
            <person name="Utterback T."/>
            <person name="Reidmuller S."/>
            <person name="Feldblyum T."/>
            <person name="Hsiao J."/>
            <person name="Zismann V."/>
            <person name="Iobst S."/>
            <person name="de Vazeille A.R."/>
            <person name="Buell C.R."/>
            <person name="Ying K."/>
            <person name="Li Y."/>
            <person name="Lu T."/>
            <person name="Huang Y."/>
            <person name="Zhao Q."/>
            <person name="Feng Q."/>
            <person name="Zhang L."/>
            <person name="Zhu J."/>
            <person name="Weng Q."/>
            <person name="Mu J."/>
            <person name="Lu Y."/>
            <person name="Fan D."/>
            <person name="Liu Y."/>
            <person name="Guan J."/>
            <person name="Zhang Y."/>
            <person name="Yu S."/>
            <person name="Liu X."/>
            <person name="Zhang Y."/>
            <person name="Hong G."/>
            <person name="Han B."/>
            <person name="Choisne N."/>
            <person name="Demange N."/>
            <person name="Orjeda G."/>
            <person name="Samain S."/>
            <person name="Cattolico L."/>
            <person name="Pelletier E."/>
            <person name="Couloux A."/>
            <person name="Segurens B."/>
            <person name="Wincker P."/>
            <person name="D'Hont A."/>
            <person name="Scarpelli C."/>
            <person name="Weissenbach J."/>
            <person name="Salanoubat M."/>
            <person name="Quetier F."/>
            <person name="Yu Y."/>
            <person name="Kim H.R."/>
            <person name="Rambo T."/>
            <person name="Currie J."/>
            <person name="Collura K."/>
            <person name="Luo M."/>
            <person name="Yang T."/>
            <person name="Ammiraju J.S.S."/>
            <person name="Engler F."/>
            <person name="Soderlund C."/>
            <person name="Wing R.A."/>
            <person name="Palmer L.E."/>
            <person name="de la Bastide M."/>
            <person name="Spiegel L."/>
            <person name="Nascimento L."/>
            <person name="Zutavern T."/>
            <person name="O'Shaughnessy A."/>
            <person name="Dike S."/>
            <person name="Dedhia N."/>
            <person name="Preston R."/>
            <person name="Balija V."/>
            <person name="McCombie W.R."/>
            <person name="Chow T."/>
            <person name="Chen H."/>
            <person name="Chung M."/>
            <person name="Chen C."/>
            <person name="Shaw J."/>
            <person name="Wu H."/>
            <person name="Hsiao K."/>
            <person name="Chao Y."/>
            <person name="Chu M."/>
            <person name="Cheng C."/>
            <person name="Hour A."/>
            <person name="Lee P."/>
            <person name="Lin S."/>
            <person name="Lin Y."/>
            <person name="Liou J."/>
            <person name="Liu S."/>
            <person name="Hsing Y."/>
            <person name="Raghuvanshi S."/>
            <person name="Mohanty A."/>
            <person name="Bharti A.K."/>
            <person name="Gaur A."/>
            <person name="Gupta V."/>
            <person name="Kumar D."/>
            <person name="Ravi V."/>
            <person name="Vij S."/>
            <person name="Kapur A."/>
            <person name="Khurana P."/>
            <person name="Khurana P."/>
            <person name="Khurana J.P."/>
            <person name="Tyagi A.K."/>
            <person name="Gaikwad K."/>
            <person name="Singh A."/>
            <person name="Dalal V."/>
            <person name="Srivastava S."/>
            <person name="Dixit A."/>
            <person name="Pal A.K."/>
            <person name="Ghazi I.A."/>
            <person name="Yadav M."/>
            <person name="Pandit A."/>
            <person name="Bhargava A."/>
            <person name="Sureshbabu K."/>
            <person name="Batra K."/>
            <person name="Sharma T.R."/>
            <person name="Mohapatra T."/>
            <person name="Singh N.K."/>
            <person name="Messing J."/>
            <person name="Nelson A.B."/>
            <person name="Fuks G."/>
            <person name="Kavchok S."/>
            <person name="Keizer G."/>
            <person name="Linton E."/>
            <person name="Llaca V."/>
            <person name="Song R."/>
            <person name="Tanyolac B."/>
            <person name="Young S."/>
            <person name="Ho-Il K."/>
            <person name="Hahn J.H."/>
            <person name="Sangsakoo G."/>
            <person name="Vanavichit A."/>
            <person name="de Mattos Luiz.A.T."/>
            <person name="Zimmer P.D."/>
            <person name="Malone G."/>
            <person name="Dellagostin O."/>
            <person name="de Oliveira A.C."/>
            <person name="Bevan M."/>
            <person name="Bancroft I."/>
            <person name="Minx P."/>
            <person name="Cordum H."/>
            <person name="Wilson R."/>
            <person name="Cheng Z."/>
            <person name="Jin W."/>
            <person name="Jiang J."/>
            <person name="Leong S.A."/>
            <person name="Iwama H."/>
            <person name="Gojobori T."/>
            <person name="Itoh T."/>
            <person name="Niimura Y."/>
            <person name="Fujii Y."/>
            <person name="Habara T."/>
            <person name="Sakai H."/>
            <person name="Sato Y."/>
            <person name="Wilson G."/>
            <person name="Kumar K."/>
            <person name="McCouch S."/>
            <person name="Juretic N."/>
            <person name="Hoen D."/>
            <person name="Wright S."/>
            <person name="Bruskiewich R."/>
            <person name="Bureau T."/>
            <person name="Miyao A."/>
            <person name="Hirochika H."/>
            <person name="Nishikawa T."/>
            <person name="Kadowaki K."/>
            <person name="Sugiura M."/>
            <person name="Burr B."/>
            <person name="Sasaki T."/>
        </authorList>
    </citation>
    <scope>NUCLEOTIDE SEQUENCE [LARGE SCALE GENOMIC DNA]</scope>
    <source>
        <strain evidence="3">cv. Nipponbare</strain>
    </source>
</reference>
<reference evidence="3" key="2">
    <citation type="journal article" date="2008" name="Nucleic Acids Res.">
        <title>The rice annotation project database (RAP-DB): 2008 update.</title>
        <authorList>
            <consortium name="The rice annotation project (RAP)"/>
        </authorList>
    </citation>
    <scope>GENOME REANNOTATION</scope>
    <source>
        <strain evidence="3">cv. Nipponbare</strain>
    </source>
</reference>
<evidence type="ECO:0000313" key="3">
    <source>
        <dbReference type="Proteomes" id="UP000000763"/>
    </source>
</evidence>
<proteinExistence type="predicted"/>
<feature type="transmembrane region" description="Helical" evidence="1">
    <location>
        <begin position="15"/>
        <end position="37"/>
    </location>
</feature>
<organism evidence="2 3">
    <name type="scientific">Oryza sativa subsp. japonica</name>
    <name type="common">Rice</name>
    <dbReference type="NCBI Taxonomy" id="39947"/>
    <lineage>
        <taxon>Eukaryota</taxon>
        <taxon>Viridiplantae</taxon>
        <taxon>Streptophyta</taxon>
        <taxon>Embryophyta</taxon>
        <taxon>Tracheophyta</taxon>
        <taxon>Spermatophyta</taxon>
        <taxon>Magnoliopsida</taxon>
        <taxon>Liliopsida</taxon>
        <taxon>Poales</taxon>
        <taxon>Poaceae</taxon>
        <taxon>BOP clade</taxon>
        <taxon>Oryzoideae</taxon>
        <taxon>Oryzeae</taxon>
        <taxon>Oryzinae</taxon>
        <taxon>Oryza</taxon>
        <taxon>Oryza sativa</taxon>
    </lineage>
</organism>
<evidence type="ECO:0000256" key="1">
    <source>
        <dbReference type="SAM" id="Phobius"/>
    </source>
</evidence>
<gene>
    <name evidence="2" type="primary">OJ1770_H03.21</name>
</gene>
<keyword evidence="1" id="KW-0812">Transmembrane</keyword>
<evidence type="ECO:0000313" key="2">
    <source>
        <dbReference type="EMBL" id="BAD03493.1"/>
    </source>
</evidence>
<sequence>MAKGLLKGTTAHRAFFWQGLALAKLACLAIWLSSYSLRPRSLLLTRSISSEVRVLRNMAFAMWLSPMQPSRVWSKDLVVYLQQAPHGQGVISTPSLAFLYFSVMAPRKPAPASTTGLDPGKIDEEHTGYLGASLIDEAELAKLVSIRVVTEEQAFASGKAVVPKPDEN</sequence>
<keyword evidence="1" id="KW-0472">Membrane</keyword>
<keyword evidence="1" id="KW-1133">Transmembrane helix</keyword>
<protein>
    <submittedName>
        <fullName evidence="2">Uncharacterized protein</fullName>
    </submittedName>
</protein>
<dbReference type="Proteomes" id="UP000000763">
    <property type="component" value="Chromosome 8"/>
</dbReference>
<dbReference type="AlphaFoldDB" id="Q6Z2S0"/>
<accession>Q6Z2S0</accession>